<evidence type="ECO:0000313" key="2">
    <source>
        <dbReference type="EMBL" id="KAJ8662668.1"/>
    </source>
</evidence>
<dbReference type="EMBL" id="JARTCD010000004">
    <property type="protein sequence ID" value="KAJ8662668.1"/>
    <property type="molecule type" value="Genomic_DNA"/>
</dbReference>
<proteinExistence type="predicted"/>
<evidence type="ECO:0000259" key="1">
    <source>
        <dbReference type="Pfam" id="PF01738"/>
    </source>
</evidence>
<dbReference type="InterPro" id="IPR051049">
    <property type="entry name" value="Dienelactone_hydrolase-like"/>
</dbReference>
<dbReference type="SUPFAM" id="SSF53474">
    <property type="entry name" value="alpha/beta-Hydrolases"/>
    <property type="match status" value="1"/>
</dbReference>
<organism evidence="2 3">
    <name type="scientific">Lichtheimia ornata</name>
    <dbReference type="NCBI Taxonomy" id="688661"/>
    <lineage>
        <taxon>Eukaryota</taxon>
        <taxon>Fungi</taxon>
        <taxon>Fungi incertae sedis</taxon>
        <taxon>Mucoromycota</taxon>
        <taxon>Mucoromycotina</taxon>
        <taxon>Mucoromycetes</taxon>
        <taxon>Mucorales</taxon>
        <taxon>Lichtheimiaceae</taxon>
        <taxon>Lichtheimia</taxon>
    </lineage>
</organism>
<dbReference type="PANTHER" id="PTHR46623">
    <property type="entry name" value="CARBOXYMETHYLENEBUTENOLIDASE-RELATED"/>
    <property type="match status" value="1"/>
</dbReference>
<feature type="domain" description="Dienelactone hydrolase" evidence="1">
    <location>
        <begin position="22"/>
        <end position="239"/>
    </location>
</feature>
<dbReference type="InterPro" id="IPR029058">
    <property type="entry name" value="AB_hydrolase_fold"/>
</dbReference>
<gene>
    <name evidence="2" type="ORF">O0I10_001632</name>
</gene>
<evidence type="ECO:0000313" key="3">
    <source>
        <dbReference type="Proteomes" id="UP001234581"/>
    </source>
</evidence>
<keyword evidence="3" id="KW-1185">Reference proteome</keyword>
<name>A0AAD7VCC5_9FUNG</name>
<dbReference type="RefSeq" id="XP_058347581.1">
    <property type="nucleotide sequence ID" value="XM_058481724.1"/>
</dbReference>
<comment type="caution">
    <text evidence="2">The sequence shown here is derived from an EMBL/GenBank/DDBJ whole genome shotgun (WGS) entry which is preliminary data.</text>
</comment>
<accession>A0AAD7VCC5</accession>
<dbReference type="Pfam" id="PF01738">
    <property type="entry name" value="DLH"/>
    <property type="match status" value="1"/>
</dbReference>
<dbReference type="InterPro" id="IPR002925">
    <property type="entry name" value="Dienelactn_hydro"/>
</dbReference>
<protein>
    <recommendedName>
        <fullName evidence="1">Dienelactone hydrolase domain-containing protein</fullName>
    </recommendedName>
</protein>
<dbReference type="Proteomes" id="UP001234581">
    <property type="component" value="Unassembled WGS sequence"/>
</dbReference>
<dbReference type="AlphaFoldDB" id="A0AAD7VCC5"/>
<dbReference type="GeneID" id="83209050"/>
<sequence>MSTDLPFKIHTFDPKDASKKIDGAAIIVLQEWWGVNDTILNHAQRIANNTGARTVVPDLYKGKIGLTAEEASHLMSNLDWKVAMNELETLANHLKSEGYTKLGAIGFCMGGGLSLALATQLDNPPLKAAVSCYGTPPADFDVSKITSATAVQGHFGGKDAMAGFSDPAAADALENNLKGASDVIIYRYPDQGHAFLNDDDWSIEKRKELGFVDKDIEPRSAEQAVRDEAWSRIYAYFIKHLAASNPHL</sequence>
<dbReference type="PANTHER" id="PTHR46623:SF6">
    <property type="entry name" value="ALPHA_BETA-HYDROLASES SUPERFAMILY PROTEIN"/>
    <property type="match status" value="1"/>
</dbReference>
<reference evidence="2 3" key="1">
    <citation type="submission" date="2023-03" db="EMBL/GenBank/DDBJ databases">
        <title>Genome sequence of Lichtheimia ornata CBS 291.66.</title>
        <authorList>
            <person name="Mohabir J.T."/>
            <person name="Shea T.P."/>
            <person name="Kurbessoian T."/>
            <person name="Berby B."/>
            <person name="Fontaine J."/>
            <person name="Livny J."/>
            <person name="Gnirke A."/>
            <person name="Stajich J.E."/>
            <person name="Cuomo C.A."/>
        </authorList>
    </citation>
    <scope>NUCLEOTIDE SEQUENCE [LARGE SCALE GENOMIC DNA]</scope>
    <source>
        <strain evidence="2">CBS 291.66</strain>
    </source>
</reference>
<dbReference type="Gene3D" id="3.40.50.1820">
    <property type="entry name" value="alpha/beta hydrolase"/>
    <property type="match status" value="1"/>
</dbReference>
<dbReference type="GO" id="GO:0016787">
    <property type="term" value="F:hydrolase activity"/>
    <property type="evidence" value="ECO:0007669"/>
    <property type="project" value="InterPro"/>
</dbReference>